<dbReference type="GO" id="GO:0005576">
    <property type="term" value="C:extracellular region"/>
    <property type="evidence" value="ECO:0007669"/>
    <property type="project" value="TreeGrafter"/>
</dbReference>
<dbReference type="InterPro" id="IPR017853">
    <property type="entry name" value="GH"/>
</dbReference>
<comment type="similarity">
    <text evidence="1 4">Belongs to the glycosyl hydrolase 5 (cellulase A) family.</text>
</comment>
<dbReference type="PANTHER" id="PTHR31297:SF42">
    <property type="entry name" value="GLYCOSIDE HYDROLASE FAMILY 5 DOMAIN-CONTAINING PROTEIN"/>
    <property type="match status" value="1"/>
</dbReference>
<feature type="domain" description="Glycoside hydrolase family 5" evidence="6">
    <location>
        <begin position="84"/>
        <end position="429"/>
    </location>
</feature>
<name>A0A5C3KII9_COPMA</name>
<dbReference type="GO" id="GO:0009986">
    <property type="term" value="C:cell surface"/>
    <property type="evidence" value="ECO:0007669"/>
    <property type="project" value="TreeGrafter"/>
</dbReference>
<dbReference type="InterPro" id="IPR050386">
    <property type="entry name" value="Glycosyl_hydrolase_5"/>
</dbReference>
<evidence type="ECO:0000256" key="5">
    <source>
        <dbReference type="SAM" id="SignalP"/>
    </source>
</evidence>
<feature type="chain" id="PRO_5022806114" evidence="5">
    <location>
        <begin position="25"/>
        <end position="474"/>
    </location>
</feature>
<evidence type="ECO:0000256" key="4">
    <source>
        <dbReference type="RuleBase" id="RU361153"/>
    </source>
</evidence>
<dbReference type="STRING" id="230819.A0A5C3KII9"/>
<evidence type="ECO:0000313" key="7">
    <source>
        <dbReference type="EMBL" id="TFK19960.1"/>
    </source>
</evidence>
<organism evidence="7 8">
    <name type="scientific">Coprinopsis marcescibilis</name>
    <name type="common">Agaric fungus</name>
    <name type="synonym">Psathyrella marcescibilis</name>
    <dbReference type="NCBI Taxonomy" id="230819"/>
    <lineage>
        <taxon>Eukaryota</taxon>
        <taxon>Fungi</taxon>
        <taxon>Dikarya</taxon>
        <taxon>Basidiomycota</taxon>
        <taxon>Agaricomycotina</taxon>
        <taxon>Agaricomycetes</taxon>
        <taxon>Agaricomycetidae</taxon>
        <taxon>Agaricales</taxon>
        <taxon>Agaricineae</taxon>
        <taxon>Psathyrellaceae</taxon>
        <taxon>Coprinopsis</taxon>
    </lineage>
</organism>
<dbReference type="AlphaFoldDB" id="A0A5C3KII9"/>
<dbReference type="Pfam" id="PF00150">
    <property type="entry name" value="Cellulase"/>
    <property type="match status" value="1"/>
</dbReference>
<dbReference type="EMBL" id="ML210318">
    <property type="protein sequence ID" value="TFK19960.1"/>
    <property type="molecule type" value="Genomic_DNA"/>
</dbReference>
<dbReference type="OrthoDB" id="1887033at2759"/>
<dbReference type="Proteomes" id="UP000307440">
    <property type="component" value="Unassembled WGS sequence"/>
</dbReference>
<evidence type="ECO:0000256" key="2">
    <source>
        <dbReference type="ARBA" id="ARBA00022801"/>
    </source>
</evidence>
<evidence type="ECO:0000259" key="6">
    <source>
        <dbReference type="Pfam" id="PF00150"/>
    </source>
</evidence>
<protein>
    <submittedName>
        <fullName evidence="7">Glycoside hydrolase family 5 protein</fullName>
    </submittedName>
</protein>
<feature type="signal peptide" evidence="5">
    <location>
        <begin position="1"/>
        <end position="24"/>
    </location>
</feature>
<keyword evidence="3 4" id="KW-0326">Glycosidase</keyword>
<evidence type="ECO:0000256" key="3">
    <source>
        <dbReference type="ARBA" id="ARBA00023295"/>
    </source>
</evidence>
<keyword evidence="2 4" id="KW-0378">Hydrolase</keyword>
<keyword evidence="8" id="KW-1185">Reference proteome</keyword>
<proteinExistence type="inferred from homology"/>
<dbReference type="GO" id="GO:0009251">
    <property type="term" value="P:glucan catabolic process"/>
    <property type="evidence" value="ECO:0007669"/>
    <property type="project" value="TreeGrafter"/>
</dbReference>
<dbReference type="SUPFAM" id="SSF51445">
    <property type="entry name" value="(Trans)glycosidases"/>
    <property type="match status" value="1"/>
</dbReference>
<sequence>MKVPLHLTTVCLSFLFATLAIARAASIPPKIYGVNLGSWLLIEPWMLPQEWLDMGGQSCSDCSKCIATEFAFAQAYPNTVDATFNKHWTTWFNQTDVDQLVAAGLNTVRIPLGYWIVESLVDRRTEYFPKGGIHQLQRGLRQLRNAGITVILDHHALPGAQAENQMFAGRCTSSPQFYTPSNYHRALVWSGVMTALSHVDPAFETVASLHAVNEPIMDASKTPGYGTFQKNFVQIVRAVEIALGISVDQSYEDSKPPGVRSAHNVTEALNAMSGATNSFSGEVIQVLKDMIPIISGVAVQLSVNMEFNQHGLREQLKNRTPLVTNFMDISWQHNNPANPADAAIGPQTYDNHLYYSFGGVADPNEEAYLSHLCNLDRIEKDAALGNTPLWFGEWSLSTQFSATDAFLHKWADAQKLQYSKGAGWIFWNFKIEISARAGNTARQWSYMEGLRRGYFTLDPSKLHDPHVCDPYVRK</sequence>
<gene>
    <name evidence="7" type="ORF">FA15DRAFT_673985</name>
</gene>
<dbReference type="PANTHER" id="PTHR31297">
    <property type="entry name" value="GLUCAN ENDO-1,6-BETA-GLUCOSIDASE B"/>
    <property type="match status" value="1"/>
</dbReference>
<dbReference type="InterPro" id="IPR001547">
    <property type="entry name" value="Glyco_hydro_5"/>
</dbReference>
<keyword evidence="5" id="KW-0732">Signal</keyword>
<reference evidence="7 8" key="1">
    <citation type="journal article" date="2019" name="Nat. Ecol. Evol.">
        <title>Megaphylogeny resolves global patterns of mushroom evolution.</title>
        <authorList>
            <person name="Varga T."/>
            <person name="Krizsan K."/>
            <person name="Foldi C."/>
            <person name="Dima B."/>
            <person name="Sanchez-Garcia M."/>
            <person name="Sanchez-Ramirez S."/>
            <person name="Szollosi G.J."/>
            <person name="Szarkandi J.G."/>
            <person name="Papp V."/>
            <person name="Albert L."/>
            <person name="Andreopoulos W."/>
            <person name="Angelini C."/>
            <person name="Antonin V."/>
            <person name="Barry K.W."/>
            <person name="Bougher N.L."/>
            <person name="Buchanan P."/>
            <person name="Buyck B."/>
            <person name="Bense V."/>
            <person name="Catcheside P."/>
            <person name="Chovatia M."/>
            <person name="Cooper J."/>
            <person name="Damon W."/>
            <person name="Desjardin D."/>
            <person name="Finy P."/>
            <person name="Geml J."/>
            <person name="Haridas S."/>
            <person name="Hughes K."/>
            <person name="Justo A."/>
            <person name="Karasinski D."/>
            <person name="Kautmanova I."/>
            <person name="Kiss B."/>
            <person name="Kocsube S."/>
            <person name="Kotiranta H."/>
            <person name="LaButti K.M."/>
            <person name="Lechner B.E."/>
            <person name="Liimatainen K."/>
            <person name="Lipzen A."/>
            <person name="Lukacs Z."/>
            <person name="Mihaltcheva S."/>
            <person name="Morgado L.N."/>
            <person name="Niskanen T."/>
            <person name="Noordeloos M.E."/>
            <person name="Ohm R.A."/>
            <person name="Ortiz-Santana B."/>
            <person name="Ovrebo C."/>
            <person name="Racz N."/>
            <person name="Riley R."/>
            <person name="Savchenko A."/>
            <person name="Shiryaev A."/>
            <person name="Soop K."/>
            <person name="Spirin V."/>
            <person name="Szebenyi C."/>
            <person name="Tomsovsky M."/>
            <person name="Tulloss R.E."/>
            <person name="Uehling J."/>
            <person name="Grigoriev I.V."/>
            <person name="Vagvolgyi C."/>
            <person name="Papp T."/>
            <person name="Martin F.M."/>
            <person name="Miettinen O."/>
            <person name="Hibbett D.S."/>
            <person name="Nagy L.G."/>
        </authorList>
    </citation>
    <scope>NUCLEOTIDE SEQUENCE [LARGE SCALE GENOMIC DNA]</scope>
    <source>
        <strain evidence="7 8">CBS 121175</strain>
    </source>
</reference>
<dbReference type="Gene3D" id="3.20.20.80">
    <property type="entry name" value="Glycosidases"/>
    <property type="match status" value="2"/>
</dbReference>
<evidence type="ECO:0000313" key="8">
    <source>
        <dbReference type="Proteomes" id="UP000307440"/>
    </source>
</evidence>
<dbReference type="GO" id="GO:0008422">
    <property type="term" value="F:beta-glucosidase activity"/>
    <property type="evidence" value="ECO:0007669"/>
    <property type="project" value="TreeGrafter"/>
</dbReference>
<evidence type="ECO:0000256" key="1">
    <source>
        <dbReference type="ARBA" id="ARBA00005641"/>
    </source>
</evidence>
<accession>A0A5C3KII9</accession>